<evidence type="ECO:0000256" key="2">
    <source>
        <dbReference type="ARBA" id="ARBA00022771"/>
    </source>
</evidence>
<dbReference type="AlphaFoldDB" id="A0AAV0UB89"/>
<evidence type="ECO:0000256" key="1">
    <source>
        <dbReference type="ARBA" id="ARBA00022723"/>
    </source>
</evidence>
<dbReference type="GO" id="GO:0000398">
    <property type="term" value="P:mRNA splicing, via spliceosome"/>
    <property type="evidence" value="ECO:0007669"/>
    <property type="project" value="InterPro"/>
</dbReference>
<evidence type="ECO:0000259" key="7">
    <source>
        <dbReference type="SMART" id="SM00451"/>
    </source>
</evidence>
<dbReference type="FunFam" id="3.30.160.60:FF:002461">
    <property type="entry name" value="Zinc finger matrin-type protein 2"/>
    <property type="match status" value="1"/>
</dbReference>
<keyword evidence="5" id="KW-0175">Coiled coil</keyword>
<dbReference type="InterPro" id="IPR003604">
    <property type="entry name" value="Matrin/U1-like-C_Znf_C2H2"/>
</dbReference>
<keyword evidence="2" id="KW-0863">Zinc-finger</keyword>
<accession>A0AAV0UB89</accession>
<name>A0AAV0UB89_9STRA</name>
<feature type="domain" description="U1-type" evidence="7">
    <location>
        <begin position="183"/>
        <end position="217"/>
    </location>
</feature>
<evidence type="ECO:0000313" key="9">
    <source>
        <dbReference type="Proteomes" id="UP001159659"/>
    </source>
</evidence>
<dbReference type="GO" id="GO:0005681">
    <property type="term" value="C:spliceosomal complex"/>
    <property type="evidence" value="ECO:0007669"/>
    <property type="project" value="InterPro"/>
</dbReference>
<protein>
    <recommendedName>
        <fullName evidence="7">U1-type domain-containing protein</fullName>
    </recommendedName>
</protein>
<keyword evidence="4" id="KW-0539">Nucleus</keyword>
<evidence type="ECO:0000256" key="5">
    <source>
        <dbReference type="SAM" id="Coils"/>
    </source>
</evidence>
<dbReference type="GO" id="GO:0046540">
    <property type="term" value="C:U4/U6 x U5 tri-snRNP complex"/>
    <property type="evidence" value="ECO:0007669"/>
    <property type="project" value="TreeGrafter"/>
</dbReference>
<dbReference type="GO" id="GO:0008270">
    <property type="term" value="F:zinc ion binding"/>
    <property type="evidence" value="ECO:0007669"/>
    <property type="project" value="UniProtKB-KW"/>
</dbReference>
<keyword evidence="3" id="KW-0862">Zinc</keyword>
<gene>
    <name evidence="8" type="ORF">PFR002_LOCUS7373</name>
</gene>
<feature type="signal peptide" evidence="6">
    <location>
        <begin position="1"/>
        <end position="23"/>
    </location>
</feature>
<comment type="caution">
    <text evidence="8">The sequence shown here is derived from an EMBL/GenBank/DDBJ whole genome shotgun (WGS) entry which is preliminary data.</text>
</comment>
<dbReference type="EMBL" id="CANTFK010000947">
    <property type="protein sequence ID" value="CAI5734069.1"/>
    <property type="molecule type" value="Genomic_DNA"/>
</dbReference>
<reference evidence="8" key="1">
    <citation type="submission" date="2022-12" db="EMBL/GenBank/DDBJ databases">
        <authorList>
            <person name="Webb A."/>
        </authorList>
    </citation>
    <scope>NUCLEOTIDE SEQUENCE</scope>
    <source>
        <strain evidence="8">Pf2</strain>
    </source>
</reference>
<evidence type="ECO:0000313" key="8">
    <source>
        <dbReference type="EMBL" id="CAI5734069.1"/>
    </source>
</evidence>
<proteinExistence type="predicted"/>
<dbReference type="PANTHER" id="PTHR45986">
    <property type="entry name" value="ZINC FINGER MATRIN-TYPE PROTEIN 2"/>
    <property type="match status" value="1"/>
</dbReference>
<keyword evidence="1" id="KW-0479">Metal-binding</keyword>
<dbReference type="Pfam" id="PF12874">
    <property type="entry name" value="zf-met"/>
    <property type="match status" value="1"/>
</dbReference>
<feature type="chain" id="PRO_5043740388" description="U1-type domain-containing protein" evidence="6">
    <location>
        <begin position="24"/>
        <end position="329"/>
    </location>
</feature>
<dbReference type="Gene3D" id="3.30.160.60">
    <property type="entry name" value="Classic Zinc Finger"/>
    <property type="match status" value="1"/>
</dbReference>
<dbReference type="InterPro" id="IPR036236">
    <property type="entry name" value="Znf_C2H2_sf"/>
</dbReference>
<dbReference type="InterPro" id="IPR040107">
    <property type="entry name" value="Snu23"/>
</dbReference>
<keyword evidence="6" id="KW-0732">Signal</keyword>
<feature type="coiled-coil region" evidence="5">
    <location>
        <begin position="244"/>
        <end position="281"/>
    </location>
</feature>
<dbReference type="Proteomes" id="UP001159659">
    <property type="component" value="Unassembled WGS sequence"/>
</dbReference>
<organism evidence="8 9">
    <name type="scientific">Peronospora farinosa</name>
    <dbReference type="NCBI Taxonomy" id="134698"/>
    <lineage>
        <taxon>Eukaryota</taxon>
        <taxon>Sar</taxon>
        <taxon>Stramenopiles</taxon>
        <taxon>Oomycota</taxon>
        <taxon>Peronosporomycetes</taxon>
        <taxon>Peronosporales</taxon>
        <taxon>Peronosporaceae</taxon>
        <taxon>Peronospora</taxon>
    </lineage>
</organism>
<evidence type="ECO:0000256" key="4">
    <source>
        <dbReference type="ARBA" id="ARBA00023242"/>
    </source>
</evidence>
<dbReference type="PANTHER" id="PTHR45986:SF1">
    <property type="entry name" value="ZINC FINGER MATRIN-TYPE PROTEIN 2"/>
    <property type="match status" value="1"/>
</dbReference>
<evidence type="ECO:0000256" key="3">
    <source>
        <dbReference type="ARBA" id="ARBA00022833"/>
    </source>
</evidence>
<dbReference type="SUPFAM" id="SSF57667">
    <property type="entry name" value="beta-beta-alpha zinc fingers"/>
    <property type="match status" value="1"/>
</dbReference>
<dbReference type="GO" id="GO:0003676">
    <property type="term" value="F:nucleic acid binding"/>
    <property type="evidence" value="ECO:0007669"/>
    <property type="project" value="InterPro"/>
</dbReference>
<sequence length="329" mass="36471">MRRGLLGNIGMCAVLLVETRVDSVHDEVHAKDSGSQTQTCKGFLGTVGDEGVASPRVLMSKNLESSELLDDRKLYLMQLCKKMLPEKSNARKGGSGVANVARQTWDREHYEKLAELRANGQFETTQTKKVIASSKEEFQTANEGAAGPAGSARAFLKARSAKVALENSVGTIKVVKSDELSKHGGYYCEVCECGLKDSVAYLDHINGKKHLRKLGFSMRVERSTVDQVKNRLQSASKRKYDFITTKKLDTMEDYEKKLKAIEEKEAQAKQEKKEQKRAKKLGKQVLDLDMKHHNVVEIISDADDKVPDDTEAEMMAMMGFGGFGGSKKS</sequence>
<dbReference type="SMART" id="SM00451">
    <property type="entry name" value="ZnF_U1"/>
    <property type="match status" value="1"/>
</dbReference>
<evidence type="ECO:0000256" key="6">
    <source>
        <dbReference type="SAM" id="SignalP"/>
    </source>
</evidence>
<dbReference type="InterPro" id="IPR013087">
    <property type="entry name" value="Znf_C2H2_type"/>
</dbReference>